<dbReference type="InterPro" id="IPR026992">
    <property type="entry name" value="DIOX_N"/>
</dbReference>
<dbReference type="EMBL" id="JBCNJP010010042">
    <property type="protein sequence ID" value="KAK9048790.1"/>
    <property type="molecule type" value="Genomic_DNA"/>
</dbReference>
<keyword evidence="4 6" id="KW-0408">Iron</keyword>
<dbReference type="Gene3D" id="2.60.120.330">
    <property type="entry name" value="B-lactam Antibiotic, Isopenicillin N Synthase, Chain"/>
    <property type="match status" value="1"/>
</dbReference>
<proteinExistence type="inferred from homology"/>
<evidence type="ECO:0000256" key="4">
    <source>
        <dbReference type="ARBA" id="ARBA00023004"/>
    </source>
</evidence>
<dbReference type="PROSITE" id="PS51471">
    <property type="entry name" value="FE2OG_OXY"/>
    <property type="match status" value="1"/>
</dbReference>
<evidence type="ECO:0000256" key="3">
    <source>
        <dbReference type="ARBA" id="ARBA00023002"/>
    </source>
</evidence>
<comment type="function">
    <text evidence="5">Probable 2-oxoglutarate-dependent dioxygenase that may be involved in glucosinolates biosynthesis. May play a role in the production of aliphatic glucosinolates.</text>
</comment>
<dbReference type="InterPro" id="IPR050231">
    <property type="entry name" value="Iron_ascorbate_oxido_reductase"/>
</dbReference>
<evidence type="ECO:0000256" key="6">
    <source>
        <dbReference type="RuleBase" id="RU003682"/>
    </source>
</evidence>
<dbReference type="GO" id="GO:0046872">
    <property type="term" value="F:metal ion binding"/>
    <property type="evidence" value="ECO:0007669"/>
    <property type="project" value="UniProtKB-KW"/>
</dbReference>
<comment type="similarity">
    <text evidence="1 6">Belongs to the iron/ascorbate-dependent oxidoreductase family.</text>
</comment>
<dbReference type="Proteomes" id="UP001408789">
    <property type="component" value="Unassembled WGS sequence"/>
</dbReference>
<evidence type="ECO:0000259" key="7">
    <source>
        <dbReference type="PROSITE" id="PS51471"/>
    </source>
</evidence>
<dbReference type="InterPro" id="IPR005123">
    <property type="entry name" value="Oxoglu/Fe-dep_dioxygenase_dom"/>
</dbReference>
<protein>
    <recommendedName>
        <fullName evidence="7">Fe2OG dioxygenase domain-containing protein</fullName>
    </recommendedName>
</protein>
<evidence type="ECO:0000256" key="1">
    <source>
        <dbReference type="ARBA" id="ARBA00008056"/>
    </source>
</evidence>
<evidence type="ECO:0000313" key="8">
    <source>
        <dbReference type="EMBL" id="KAK9048790.1"/>
    </source>
</evidence>
<dbReference type="SUPFAM" id="SSF51197">
    <property type="entry name" value="Clavaminate synthase-like"/>
    <property type="match status" value="1"/>
</dbReference>
<accession>A0AAP0C3Z7</accession>
<feature type="domain" description="Fe2OG dioxygenase" evidence="7">
    <location>
        <begin position="160"/>
        <end position="261"/>
    </location>
</feature>
<dbReference type="GO" id="GO:0016705">
    <property type="term" value="F:oxidoreductase activity, acting on paired donors, with incorporation or reduction of molecular oxygen"/>
    <property type="evidence" value="ECO:0007669"/>
    <property type="project" value="UniProtKB-ARBA"/>
</dbReference>
<name>A0AAP0C3Z7_9ASTR</name>
<gene>
    <name evidence="8" type="ORF">SSX86_032243</name>
</gene>
<sequence length="311" mass="35630">MGSSTQSKFPVINIENLKPGTESWTLACQKVRDTLEEYGCFMAVCEGFSQDLKKEVYANLETLFDLPQETKMKNTSAKPFHGYMTACHTRPLYESMGIDHATSLDDVECFANLMWPSGNETFSKTMHSYANLVSKLESLMRKMVFESYGAGKYHESFEESKSYLLKTNKYRPPESSETNLAAKMHTDKNFISVLSQSEMNGLEVQSKDGEWMAVEYPPSSFFVMTGDAFMVWSNGRIKAPLHRVVMNGHEDKYSIALYSFKKGVIEIPEELVDEEHPPRFKPFDHFKFLDLYAKSDPRYLDERAIKVYCGN</sequence>
<keyword evidence="2 6" id="KW-0479">Metal-binding</keyword>
<dbReference type="PANTHER" id="PTHR47990">
    <property type="entry name" value="2-OXOGLUTARATE (2OG) AND FE(II)-DEPENDENT OXYGENASE SUPERFAMILY PROTEIN-RELATED"/>
    <property type="match status" value="1"/>
</dbReference>
<evidence type="ECO:0000313" key="9">
    <source>
        <dbReference type="Proteomes" id="UP001408789"/>
    </source>
</evidence>
<reference evidence="8 9" key="1">
    <citation type="submission" date="2024-04" db="EMBL/GenBank/DDBJ databases">
        <title>The reference genome of an endangered Asteraceae, Deinandra increscens subsp. villosa, native to the Central Coast of California.</title>
        <authorList>
            <person name="Guilliams M."/>
            <person name="Hasenstab-Lehman K."/>
            <person name="Meyer R."/>
            <person name="Mcevoy S."/>
        </authorList>
    </citation>
    <scope>NUCLEOTIDE SEQUENCE [LARGE SCALE GENOMIC DNA]</scope>
    <source>
        <tissue evidence="8">Leaf</tissue>
    </source>
</reference>
<dbReference type="Pfam" id="PF03171">
    <property type="entry name" value="2OG-FeII_Oxy"/>
    <property type="match status" value="1"/>
</dbReference>
<keyword evidence="9" id="KW-1185">Reference proteome</keyword>
<dbReference type="InterPro" id="IPR044861">
    <property type="entry name" value="IPNS-like_FE2OG_OXY"/>
</dbReference>
<evidence type="ECO:0000256" key="5">
    <source>
        <dbReference type="ARBA" id="ARBA00057022"/>
    </source>
</evidence>
<dbReference type="Pfam" id="PF14226">
    <property type="entry name" value="DIOX_N"/>
    <property type="match status" value="1"/>
</dbReference>
<dbReference type="InterPro" id="IPR027443">
    <property type="entry name" value="IPNS-like_sf"/>
</dbReference>
<comment type="caution">
    <text evidence="8">The sequence shown here is derived from an EMBL/GenBank/DDBJ whole genome shotgun (WGS) entry which is preliminary data.</text>
</comment>
<organism evidence="8 9">
    <name type="scientific">Deinandra increscens subsp. villosa</name>
    <dbReference type="NCBI Taxonomy" id="3103831"/>
    <lineage>
        <taxon>Eukaryota</taxon>
        <taxon>Viridiplantae</taxon>
        <taxon>Streptophyta</taxon>
        <taxon>Embryophyta</taxon>
        <taxon>Tracheophyta</taxon>
        <taxon>Spermatophyta</taxon>
        <taxon>Magnoliopsida</taxon>
        <taxon>eudicotyledons</taxon>
        <taxon>Gunneridae</taxon>
        <taxon>Pentapetalae</taxon>
        <taxon>asterids</taxon>
        <taxon>campanulids</taxon>
        <taxon>Asterales</taxon>
        <taxon>Asteraceae</taxon>
        <taxon>Asteroideae</taxon>
        <taxon>Heliantheae alliance</taxon>
        <taxon>Madieae</taxon>
        <taxon>Madiinae</taxon>
        <taxon>Deinandra</taxon>
    </lineage>
</organism>
<evidence type="ECO:0000256" key="2">
    <source>
        <dbReference type="ARBA" id="ARBA00022723"/>
    </source>
</evidence>
<dbReference type="FunFam" id="2.60.120.330:FF:000022">
    <property type="entry name" value="Probable 2-oxoglutarate-dependent dioxygenase AOP1.2"/>
    <property type="match status" value="1"/>
</dbReference>
<dbReference type="AlphaFoldDB" id="A0AAP0C3Z7"/>
<keyword evidence="3 6" id="KW-0560">Oxidoreductase</keyword>